<dbReference type="GO" id="GO:0005524">
    <property type="term" value="F:ATP binding"/>
    <property type="evidence" value="ECO:0007669"/>
    <property type="project" value="InterPro"/>
</dbReference>
<feature type="compositionally biased region" description="Polar residues" evidence="1">
    <location>
        <begin position="66"/>
        <end position="77"/>
    </location>
</feature>
<dbReference type="AlphaFoldDB" id="A0A8H7VAM9"/>
<dbReference type="Pfam" id="PF00004">
    <property type="entry name" value="AAA"/>
    <property type="match status" value="1"/>
</dbReference>
<dbReference type="OrthoDB" id="9996895at2759"/>
<dbReference type="PANTHER" id="PTHR23389">
    <property type="entry name" value="CHROMOSOME TRANSMISSION FIDELITY FACTOR 18"/>
    <property type="match status" value="1"/>
</dbReference>
<organism evidence="3 4">
    <name type="scientific">Mucor plumbeus</name>
    <dbReference type="NCBI Taxonomy" id="97098"/>
    <lineage>
        <taxon>Eukaryota</taxon>
        <taxon>Fungi</taxon>
        <taxon>Fungi incertae sedis</taxon>
        <taxon>Mucoromycota</taxon>
        <taxon>Mucoromycotina</taxon>
        <taxon>Mucoromycetes</taxon>
        <taxon>Mucorales</taxon>
        <taxon>Mucorineae</taxon>
        <taxon>Mucoraceae</taxon>
        <taxon>Mucor</taxon>
    </lineage>
</organism>
<feature type="domain" description="ATPase AAA-type core" evidence="2">
    <location>
        <begin position="363"/>
        <end position="547"/>
    </location>
</feature>
<reference evidence="3" key="1">
    <citation type="submission" date="2020-12" db="EMBL/GenBank/DDBJ databases">
        <title>Metabolic potential, ecology and presence of endohyphal bacteria is reflected in genomic diversity of Mucoromycotina.</title>
        <authorList>
            <person name="Muszewska A."/>
            <person name="Okrasinska A."/>
            <person name="Steczkiewicz K."/>
            <person name="Drgas O."/>
            <person name="Orlowska M."/>
            <person name="Perlinska-Lenart U."/>
            <person name="Aleksandrzak-Piekarczyk T."/>
            <person name="Szatraj K."/>
            <person name="Zielenkiewicz U."/>
            <person name="Pilsyk S."/>
            <person name="Malc E."/>
            <person name="Mieczkowski P."/>
            <person name="Kruszewska J.S."/>
            <person name="Biernat P."/>
            <person name="Pawlowska J."/>
        </authorList>
    </citation>
    <scope>NUCLEOTIDE SEQUENCE</scope>
    <source>
        <strain evidence="3">CBS 226.32</strain>
    </source>
</reference>
<keyword evidence="4" id="KW-1185">Reference proteome</keyword>
<feature type="region of interest" description="Disordered" evidence="1">
    <location>
        <begin position="295"/>
        <end position="315"/>
    </location>
</feature>
<proteinExistence type="predicted"/>
<dbReference type="GO" id="GO:0016887">
    <property type="term" value="F:ATP hydrolysis activity"/>
    <property type="evidence" value="ECO:0007669"/>
    <property type="project" value="InterPro"/>
</dbReference>
<dbReference type="GO" id="GO:0005634">
    <property type="term" value="C:nucleus"/>
    <property type="evidence" value="ECO:0007669"/>
    <property type="project" value="TreeGrafter"/>
</dbReference>
<protein>
    <recommendedName>
        <fullName evidence="2">ATPase AAA-type core domain-containing protein</fullName>
    </recommendedName>
</protein>
<evidence type="ECO:0000259" key="2">
    <source>
        <dbReference type="Pfam" id="PF00004"/>
    </source>
</evidence>
<gene>
    <name evidence="3" type="ORF">INT46_010608</name>
</gene>
<dbReference type="PANTHER" id="PTHR23389:SF21">
    <property type="entry name" value="ATPASE FAMILY AAA DOMAIN-CONTAINING PROTEIN 5"/>
    <property type="match status" value="1"/>
</dbReference>
<sequence length="872" mass="100989">MSNSKETVHPFFQPRKTQKANSPPIASPEDTNFELKRESKKPILKKKINLTPVTTPSPPSAPFIKTRQQQPQNYVSTSSNKYVKKGECSTPCYIPIAKPKFYSDTVEYQKQVDYETSFNFHGKISSPKKKQKNDHEFSRMNRRIFGHGHITDKKYEVDSSILDKHPAITKLDLQQYIEDNQHKFFQQRKHLREDGNNKNKKKINCNGDIKMSSTVSNQDELEALLNVYFPNWQTFSSCVLLMQTIFDKKRHTDNSNKQWIDKYRPHHLNGLLGERHNFRYLKDWLHQMKIEPLSAPTLSTDKSKKRRKKKHKKLVMQHDEDFEDEDAFLRNLSLYEDENDDDFTMKPGNRKELKKESMRSNIILLVGDHGIGKTASIYTIAEQMDYEVFEINAGSRRSGKDIMSAVGEMTKSHLVTFGIAPPTSVSSLFLEKPCSNSIATKTSKKKKLNPSLRSSFSSATSSKTSLKDFLVKKKPSATTTTTTTTTTLPSTIIPPTTKQSLILLEEVDILFEEDKGFWASVVELSQNSKRPIIMTCNEPEQIPIENMSLQVIIDMKPPTENELLAYLWLICFSEGYTVAPVDLLCLVAFLGRDIRQLIQTLELYAGQGIFGHYLGINKDMDTLETRSRCVPSKIAIDTFRLARCYQRLEGYVKKEEPNELNDIERILENNAFIDTWLGWKENGTMIQESVQDQLNGYTTLWVEDDEDSLYKHINKEIECITTVLNNSSIDWVMDEDSHWDELCDARSSHFDDYKEAIENLLPLRQQYQPNDQIIMMEYVPYIRQMIVPIERPSKTRTRSKRKRLHLPLKEDSVEILTNHKPPVDEVCTILFVISTLFSQCIYRPKFIYRFLSSYLKINKTIFGQVSKKKLFL</sequence>
<dbReference type="SUPFAM" id="SSF52540">
    <property type="entry name" value="P-loop containing nucleoside triphosphate hydrolases"/>
    <property type="match status" value="1"/>
</dbReference>
<dbReference type="InterPro" id="IPR003959">
    <property type="entry name" value="ATPase_AAA_core"/>
</dbReference>
<dbReference type="EMBL" id="JAEPRC010000062">
    <property type="protein sequence ID" value="KAG2211747.1"/>
    <property type="molecule type" value="Genomic_DNA"/>
</dbReference>
<evidence type="ECO:0000313" key="4">
    <source>
        <dbReference type="Proteomes" id="UP000650833"/>
    </source>
</evidence>
<accession>A0A8H7VAM9</accession>
<dbReference type="Proteomes" id="UP000650833">
    <property type="component" value="Unassembled WGS sequence"/>
</dbReference>
<feature type="compositionally biased region" description="Basic residues" evidence="1">
    <location>
        <begin position="303"/>
        <end position="315"/>
    </location>
</feature>
<dbReference type="Gene3D" id="3.40.50.300">
    <property type="entry name" value="P-loop containing nucleotide triphosphate hydrolases"/>
    <property type="match status" value="1"/>
</dbReference>
<feature type="region of interest" description="Disordered" evidence="1">
    <location>
        <begin position="1"/>
        <end position="77"/>
    </location>
</feature>
<dbReference type="GO" id="GO:0003677">
    <property type="term" value="F:DNA binding"/>
    <property type="evidence" value="ECO:0007669"/>
    <property type="project" value="TreeGrafter"/>
</dbReference>
<evidence type="ECO:0000313" key="3">
    <source>
        <dbReference type="EMBL" id="KAG2211747.1"/>
    </source>
</evidence>
<comment type="caution">
    <text evidence="3">The sequence shown here is derived from an EMBL/GenBank/DDBJ whole genome shotgun (WGS) entry which is preliminary data.</text>
</comment>
<name>A0A8H7VAM9_9FUNG</name>
<dbReference type="InterPro" id="IPR027417">
    <property type="entry name" value="P-loop_NTPase"/>
</dbReference>
<evidence type="ECO:0000256" key="1">
    <source>
        <dbReference type="SAM" id="MobiDB-lite"/>
    </source>
</evidence>